<comment type="caution">
    <text evidence="3">The sequence shown here is derived from an EMBL/GenBank/DDBJ whole genome shotgun (WGS) entry which is preliminary data.</text>
</comment>
<gene>
    <name evidence="3" type="ORF">ES692_13245</name>
</gene>
<accession>A0A5C7B6R7</accession>
<organism evidence="3 4">
    <name type="scientific">Psychroserpens burtonensis</name>
    <dbReference type="NCBI Taxonomy" id="49278"/>
    <lineage>
        <taxon>Bacteria</taxon>
        <taxon>Pseudomonadati</taxon>
        <taxon>Bacteroidota</taxon>
        <taxon>Flavobacteriia</taxon>
        <taxon>Flavobacteriales</taxon>
        <taxon>Flavobacteriaceae</taxon>
        <taxon>Psychroserpens</taxon>
    </lineage>
</organism>
<dbReference type="InterPro" id="IPR025665">
    <property type="entry name" value="Beta-barrel_OMP_2"/>
</dbReference>
<dbReference type="Proteomes" id="UP000321938">
    <property type="component" value="Unassembled WGS sequence"/>
</dbReference>
<feature type="chain" id="PRO_5022865118" evidence="1">
    <location>
        <begin position="19"/>
        <end position="220"/>
    </location>
</feature>
<evidence type="ECO:0000313" key="4">
    <source>
        <dbReference type="Proteomes" id="UP000321938"/>
    </source>
</evidence>
<reference evidence="3 4" key="1">
    <citation type="submission" date="2019-08" db="EMBL/GenBank/DDBJ databases">
        <title>Genome of Psychroserpens burtonensis ACAM 167.</title>
        <authorList>
            <person name="Bowman J.P."/>
        </authorList>
    </citation>
    <scope>NUCLEOTIDE SEQUENCE [LARGE SCALE GENOMIC DNA]</scope>
    <source>
        <strain evidence="3 4">ACAM 167</strain>
    </source>
</reference>
<name>A0A5C7B6R7_9FLAO</name>
<dbReference type="RefSeq" id="WP_028872346.1">
    <property type="nucleotide sequence ID" value="NZ_VOSB01000019.1"/>
</dbReference>
<feature type="domain" description="Outer membrane protein beta-barrel" evidence="2">
    <location>
        <begin position="22"/>
        <end position="190"/>
    </location>
</feature>
<protein>
    <submittedName>
        <fullName evidence="3">PorT family protein</fullName>
    </submittedName>
</protein>
<evidence type="ECO:0000259" key="2">
    <source>
        <dbReference type="Pfam" id="PF13568"/>
    </source>
</evidence>
<dbReference type="Pfam" id="PF13568">
    <property type="entry name" value="OMP_b-brl_2"/>
    <property type="match status" value="1"/>
</dbReference>
<sequence length="220" mass="25326">MKYYFTILLFLSSWLALAQYDGKFGLTLGATNYITDTNLLSSKSGTGFTIGAMSVSEFNENFTFVLEFNFNYHNVKFVGRENELAEPEDLKFNLQEFSIPMTFNYFFYEVNYFKFGFNAGASLNFIHEFNLNDESKETYVLDPLYASPNDLAFDSANEEVSFNVFAAVGLCVQYDEIIMANLKYYHGLTDPYRQAPIVGLRDEIEGQDSYFTFGLTYFFL</sequence>
<dbReference type="OrthoDB" id="1376879at2"/>
<evidence type="ECO:0000256" key="1">
    <source>
        <dbReference type="SAM" id="SignalP"/>
    </source>
</evidence>
<keyword evidence="4" id="KW-1185">Reference proteome</keyword>
<dbReference type="EMBL" id="VOSB01000019">
    <property type="protein sequence ID" value="TXE16285.1"/>
    <property type="molecule type" value="Genomic_DNA"/>
</dbReference>
<dbReference type="AlphaFoldDB" id="A0A5C7B6R7"/>
<proteinExistence type="predicted"/>
<feature type="signal peptide" evidence="1">
    <location>
        <begin position="1"/>
        <end position="18"/>
    </location>
</feature>
<keyword evidence="1" id="KW-0732">Signal</keyword>
<evidence type="ECO:0000313" key="3">
    <source>
        <dbReference type="EMBL" id="TXE16285.1"/>
    </source>
</evidence>